<feature type="compositionally biased region" description="Basic and acidic residues" evidence="1">
    <location>
        <begin position="76"/>
        <end position="101"/>
    </location>
</feature>
<feature type="region of interest" description="Disordered" evidence="1">
    <location>
        <begin position="76"/>
        <end position="114"/>
    </location>
</feature>
<proteinExistence type="predicted"/>
<protein>
    <recommendedName>
        <fullName evidence="4">Lipoprotein</fullName>
    </recommendedName>
</protein>
<sequence>MRRRYVYRPNAEGGVDCIEVTPDYQSAEARPPVYTDRYMEGLRATDGTDISSRGKRREYMRLNGLADADDYKESWAKAEQQRADHYQGRAGTQERREDVARAMHQLSRTPRRQT</sequence>
<dbReference type="Proteomes" id="UP000663090">
    <property type="component" value="Chromosome"/>
</dbReference>
<evidence type="ECO:0000256" key="1">
    <source>
        <dbReference type="SAM" id="MobiDB-lite"/>
    </source>
</evidence>
<keyword evidence="3" id="KW-1185">Reference proteome</keyword>
<evidence type="ECO:0000313" key="2">
    <source>
        <dbReference type="EMBL" id="QSQ14052.1"/>
    </source>
</evidence>
<reference evidence="2 3" key="1">
    <citation type="submission" date="2021-02" db="EMBL/GenBank/DDBJ databases">
        <title>De Novo genome assembly of isolated myxobacteria.</title>
        <authorList>
            <person name="Stevens D.C."/>
        </authorList>
    </citation>
    <scope>NUCLEOTIDE SEQUENCE [LARGE SCALE GENOMIC DNA]</scope>
    <source>
        <strain evidence="2 3">SCHIC003</strain>
    </source>
</reference>
<dbReference type="EMBL" id="CP071091">
    <property type="protein sequence ID" value="QSQ14052.1"/>
    <property type="molecule type" value="Genomic_DNA"/>
</dbReference>
<evidence type="ECO:0008006" key="4">
    <source>
        <dbReference type="Google" id="ProtNLM"/>
    </source>
</evidence>
<accession>A0ABX7N5J7</accession>
<evidence type="ECO:0000313" key="3">
    <source>
        <dbReference type="Proteomes" id="UP000663090"/>
    </source>
</evidence>
<organism evidence="2 3">
    <name type="scientific">Myxococcus landrumensis</name>
    <dbReference type="NCBI Taxonomy" id="2813577"/>
    <lineage>
        <taxon>Bacteria</taxon>
        <taxon>Pseudomonadati</taxon>
        <taxon>Myxococcota</taxon>
        <taxon>Myxococcia</taxon>
        <taxon>Myxococcales</taxon>
        <taxon>Cystobacterineae</taxon>
        <taxon>Myxococcaceae</taxon>
        <taxon>Myxococcus</taxon>
    </lineage>
</organism>
<gene>
    <name evidence="2" type="ORF">JY572_38020</name>
</gene>
<dbReference type="RefSeq" id="WP_206715846.1">
    <property type="nucleotide sequence ID" value="NZ_CP071091.1"/>
</dbReference>
<name>A0ABX7N5J7_9BACT</name>